<gene>
    <name evidence="2" type="ORF">PCAMFM013_S064g000015</name>
</gene>
<dbReference type="AlphaFoldDB" id="A0A0G4PXP9"/>
<dbReference type="EMBL" id="HG793197">
    <property type="protein sequence ID" value="CRL30941.1"/>
    <property type="molecule type" value="Genomic_DNA"/>
</dbReference>
<name>A0A0G4PXP9_PENC3</name>
<proteinExistence type="predicted"/>
<keyword evidence="1" id="KW-0472">Membrane</keyword>
<protein>
    <submittedName>
        <fullName evidence="2">Str. FM013</fullName>
    </submittedName>
</protein>
<feature type="transmembrane region" description="Helical" evidence="1">
    <location>
        <begin position="92"/>
        <end position="113"/>
    </location>
</feature>
<keyword evidence="1" id="KW-1133">Transmembrane helix</keyword>
<feature type="transmembrane region" description="Helical" evidence="1">
    <location>
        <begin position="61"/>
        <end position="80"/>
    </location>
</feature>
<sequence length="139" mass="15648">MCLALCFLRSSHWIVLEQQQRKYPNTPRLLRIIYPSFAALSTLAKVVFALVGTLLLSSAHLGGLFILSVDYLGIAAWYWWSFRQSTLDLAQLRCISFYLSVVALLLLVVAIIGMLSKTWIFALEIELVLALVSSLQLTK</sequence>
<organism evidence="2 3">
    <name type="scientific">Penicillium camemberti (strain FM 013)</name>
    <dbReference type="NCBI Taxonomy" id="1429867"/>
    <lineage>
        <taxon>Eukaryota</taxon>
        <taxon>Fungi</taxon>
        <taxon>Dikarya</taxon>
        <taxon>Ascomycota</taxon>
        <taxon>Pezizomycotina</taxon>
        <taxon>Eurotiomycetes</taxon>
        <taxon>Eurotiomycetidae</taxon>
        <taxon>Eurotiales</taxon>
        <taxon>Aspergillaceae</taxon>
        <taxon>Penicillium</taxon>
    </lineage>
</organism>
<reference evidence="2 3" key="1">
    <citation type="journal article" date="2014" name="Nat. Commun.">
        <title>Multiple recent horizontal transfers of a large genomic region in cheese making fungi.</title>
        <authorList>
            <person name="Cheeseman K."/>
            <person name="Ropars J."/>
            <person name="Renault P."/>
            <person name="Dupont J."/>
            <person name="Gouzy J."/>
            <person name="Branca A."/>
            <person name="Abraham A.L."/>
            <person name="Ceppi M."/>
            <person name="Conseiller E."/>
            <person name="Debuchy R."/>
            <person name="Malagnac F."/>
            <person name="Goarin A."/>
            <person name="Silar P."/>
            <person name="Lacoste S."/>
            <person name="Sallet E."/>
            <person name="Bensimon A."/>
            <person name="Giraud T."/>
            <person name="Brygoo Y."/>
        </authorList>
    </citation>
    <scope>NUCLEOTIDE SEQUENCE [LARGE SCALE GENOMIC DNA]</scope>
    <source>
        <strain evidence="3">FM 013</strain>
    </source>
</reference>
<keyword evidence="1" id="KW-0812">Transmembrane</keyword>
<accession>A0A0G4PXP9</accession>
<evidence type="ECO:0000256" key="1">
    <source>
        <dbReference type="SAM" id="Phobius"/>
    </source>
</evidence>
<evidence type="ECO:0000313" key="2">
    <source>
        <dbReference type="EMBL" id="CRL30941.1"/>
    </source>
</evidence>
<keyword evidence="3" id="KW-1185">Reference proteome</keyword>
<dbReference type="Proteomes" id="UP000053732">
    <property type="component" value="Unassembled WGS sequence"/>
</dbReference>
<evidence type="ECO:0000313" key="3">
    <source>
        <dbReference type="Proteomes" id="UP000053732"/>
    </source>
</evidence>
<feature type="transmembrane region" description="Helical" evidence="1">
    <location>
        <begin position="32"/>
        <end position="55"/>
    </location>
</feature>